<comment type="catalytic activity">
    <reaction evidence="5">
        <text>N,N-dimethyl-1,4-phenylenediamine + anthranilate + 2 NAD(+) = 2-(4-dimethylaminophenyl)diazenylbenzoate + 2 NADH + 2 H(+)</text>
        <dbReference type="Rhea" id="RHEA:55872"/>
        <dbReference type="ChEBI" id="CHEBI:15378"/>
        <dbReference type="ChEBI" id="CHEBI:15783"/>
        <dbReference type="ChEBI" id="CHEBI:16567"/>
        <dbReference type="ChEBI" id="CHEBI:57540"/>
        <dbReference type="ChEBI" id="CHEBI:57945"/>
        <dbReference type="ChEBI" id="CHEBI:71579"/>
        <dbReference type="EC" id="1.7.1.17"/>
    </reaction>
    <physiologicalReaction direction="right-to-left" evidence="5">
        <dbReference type="Rhea" id="RHEA:55874"/>
    </physiologicalReaction>
</comment>
<dbReference type="InterPro" id="IPR050104">
    <property type="entry name" value="FMN-dep_NADH:Q_OxRdtase_AzoR1"/>
</dbReference>
<evidence type="ECO:0000256" key="4">
    <source>
        <dbReference type="ARBA" id="ARBA00023027"/>
    </source>
</evidence>
<dbReference type="GO" id="GO:0009055">
    <property type="term" value="F:electron transfer activity"/>
    <property type="evidence" value="ECO:0007669"/>
    <property type="project" value="UniProtKB-UniRule"/>
</dbReference>
<keyword evidence="9" id="KW-1185">Reference proteome</keyword>
<dbReference type="PANTHER" id="PTHR43741">
    <property type="entry name" value="FMN-DEPENDENT NADH-AZOREDUCTASE 1"/>
    <property type="match status" value="1"/>
</dbReference>
<evidence type="ECO:0000259" key="7">
    <source>
        <dbReference type="Pfam" id="PF02525"/>
    </source>
</evidence>
<organism evidence="8 9">
    <name type="scientific">Thiobaca trueperi</name>
    <dbReference type="NCBI Taxonomy" id="127458"/>
    <lineage>
        <taxon>Bacteria</taxon>
        <taxon>Pseudomonadati</taxon>
        <taxon>Pseudomonadota</taxon>
        <taxon>Gammaproteobacteria</taxon>
        <taxon>Chromatiales</taxon>
        <taxon>Chromatiaceae</taxon>
        <taxon>Thiobaca</taxon>
    </lineage>
</organism>
<proteinExistence type="inferred from homology"/>
<feature type="binding site" evidence="6">
    <location>
        <position position="10"/>
    </location>
    <ligand>
        <name>FMN</name>
        <dbReference type="ChEBI" id="CHEBI:58210"/>
    </ligand>
</feature>
<evidence type="ECO:0000256" key="3">
    <source>
        <dbReference type="ARBA" id="ARBA00023002"/>
    </source>
</evidence>
<dbReference type="EMBL" id="SMAO01000003">
    <property type="protein sequence ID" value="TCT22141.1"/>
    <property type="molecule type" value="Genomic_DNA"/>
</dbReference>
<dbReference type="InterPro" id="IPR029039">
    <property type="entry name" value="Flavoprotein-like_sf"/>
</dbReference>
<dbReference type="HAMAP" id="MF_01216">
    <property type="entry name" value="Azoreductase_type1"/>
    <property type="match status" value="1"/>
</dbReference>
<dbReference type="Pfam" id="PF02525">
    <property type="entry name" value="Flavodoxin_2"/>
    <property type="match status" value="1"/>
</dbReference>
<evidence type="ECO:0000256" key="6">
    <source>
        <dbReference type="HAMAP-Rule" id="MF_01216"/>
    </source>
</evidence>
<protein>
    <recommendedName>
        <fullName evidence="6">FMN dependent NADH:quinone oxidoreductase</fullName>
        <ecNumber evidence="6">1.6.5.-</ecNumber>
    </recommendedName>
    <alternativeName>
        <fullName evidence="6">Azo-dye reductase</fullName>
    </alternativeName>
    <alternativeName>
        <fullName evidence="6">FMN-dependent NADH-azo compound oxidoreductase</fullName>
    </alternativeName>
    <alternativeName>
        <fullName evidence="6">FMN-dependent NADH-azoreductase</fullName>
        <ecNumber evidence="6">1.7.1.17</ecNumber>
    </alternativeName>
</protein>
<keyword evidence="3 6" id="KW-0560">Oxidoreductase</keyword>
<dbReference type="RefSeq" id="WP_132976540.1">
    <property type="nucleotide sequence ID" value="NZ_SMAO01000003.1"/>
</dbReference>
<dbReference type="SUPFAM" id="SSF52218">
    <property type="entry name" value="Flavoproteins"/>
    <property type="match status" value="1"/>
</dbReference>
<comment type="catalytic activity">
    <reaction evidence="6">
        <text>2 a quinone + NADH + H(+) = 2 a 1,4-benzosemiquinone + NAD(+)</text>
        <dbReference type="Rhea" id="RHEA:65952"/>
        <dbReference type="ChEBI" id="CHEBI:15378"/>
        <dbReference type="ChEBI" id="CHEBI:57540"/>
        <dbReference type="ChEBI" id="CHEBI:57945"/>
        <dbReference type="ChEBI" id="CHEBI:132124"/>
        <dbReference type="ChEBI" id="CHEBI:134225"/>
    </reaction>
</comment>
<feature type="binding site" evidence="6">
    <location>
        <begin position="140"/>
        <end position="143"/>
    </location>
    <ligand>
        <name>FMN</name>
        <dbReference type="ChEBI" id="CHEBI:58210"/>
    </ligand>
</feature>
<dbReference type="Proteomes" id="UP000295717">
    <property type="component" value="Unassembled WGS sequence"/>
</dbReference>
<name>A0A4R3N204_9GAMM</name>
<dbReference type="InterPro" id="IPR023048">
    <property type="entry name" value="NADH:quinone_OxRdtase_FMN_depd"/>
</dbReference>
<dbReference type="OrthoDB" id="9787136at2"/>
<accession>A0A4R3N204</accession>
<comment type="caution">
    <text evidence="8">The sequence shown here is derived from an EMBL/GenBank/DDBJ whole genome shotgun (WGS) entry which is preliminary data.</text>
</comment>
<comment type="cofactor">
    <cofactor evidence="6">
        <name>FMN</name>
        <dbReference type="ChEBI" id="CHEBI:58210"/>
    </cofactor>
    <text evidence="6">Binds 1 FMN per subunit.</text>
</comment>
<comment type="caution">
    <text evidence="6">Lacks conserved residue(s) required for the propagation of feature annotation.</text>
</comment>
<evidence type="ECO:0000256" key="5">
    <source>
        <dbReference type="ARBA" id="ARBA00048542"/>
    </source>
</evidence>
<dbReference type="InterPro" id="IPR003680">
    <property type="entry name" value="Flavodoxin_fold"/>
</dbReference>
<evidence type="ECO:0000313" key="9">
    <source>
        <dbReference type="Proteomes" id="UP000295717"/>
    </source>
</evidence>
<comment type="function">
    <text evidence="6">Also exhibits azoreductase activity. Catalyzes the reductive cleavage of the azo bond in aromatic azo compounds to the corresponding amines.</text>
</comment>
<dbReference type="EC" id="1.6.5.-" evidence="6"/>
<feature type="domain" description="Flavodoxin-like fold" evidence="7">
    <location>
        <begin position="3"/>
        <end position="197"/>
    </location>
</feature>
<evidence type="ECO:0000256" key="2">
    <source>
        <dbReference type="ARBA" id="ARBA00022643"/>
    </source>
</evidence>
<sequence>MTRILHIDSSLFSGNGVSATLAADFIARLSERNPHLVVNHRDLGRDPIPHLDAARLTAIGTPTAQRTPEQKRIADEADRLIAELQAADILVLGVPMYNFGIPSPLKAWFDHVARAGVTFRYTEQGPQGLLAGKRAVIFASRGGRHHGQPTDTQSPYLTTMLGFLGITEIEFVYAEGLNLGDAARRESLAAATQHIQRLAA</sequence>
<dbReference type="GO" id="GO:0010181">
    <property type="term" value="F:FMN binding"/>
    <property type="evidence" value="ECO:0007669"/>
    <property type="project" value="UniProtKB-UniRule"/>
</dbReference>
<comment type="function">
    <text evidence="6">Quinone reductase that provides resistance to thiol-specific stress caused by electrophilic quinones.</text>
</comment>
<dbReference type="Gene3D" id="3.40.50.360">
    <property type="match status" value="1"/>
</dbReference>
<feature type="binding site" evidence="6">
    <location>
        <begin position="96"/>
        <end position="99"/>
    </location>
    <ligand>
        <name>FMN</name>
        <dbReference type="ChEBI" id="CHEBI:58210"/>
    </ligand>
</feature>
<keyword evidence="1 6" id="KW-0285">Flavoprotein</keyword>
<comment type="similarity">
    <text evidence="6">Belongs to the azoreductase type 1 family.</text>
</comment>
<dbReference type="GO" id="GO:0016655">
    <property type="term" value="F:oxidoreductase activity, acting on NAD(P)H, quinone or similar compound as acceptor"/>
    <property type="evidence" value="ECO:0007669"/>
    <property type="project" value="InterPro"/>
</dbReference>
<comment type="subunit">
    <text evidence="6">Homodimer.</text>
</comment>
<reference evidence="8 9" key="1">
    <citation type="submission" date="2019-03" db="EMBL/GenBank/DDBJ databases">
        <title>Genomic Encyclopedia of Type Strains, Phase IV (KMG-IV): sequencing the most valuable type-strain genomes for metagenomic binning, comparative biology and taxonomic classification.</title>
        <authorList>
            <person name="Goeker M."/>
        </authorList>
    </citation>
    <scope>NUCLEOTIDE SEQUENCE [LARGE SCALE GENOMIC DNA]</scope>
    <source>
        <strain evidence="8 9">DSM 13587</strain>
    </source>
</reference>
<keyword evidence="2 6" id="KW-0288">FMN</keyword>
<evidence type="ECO:0000256" key="1">
    <source>
        <dbReference type="ARBA" id="ARBA00022630"/>
    </source>
</evidence>
<gene>
    <name evidence="6" type="primary">azoR</name>
    <name evidence="8" type="ORF">EDC35_103240</name>
</gene>
<dbReference type="GO" id="GO:0016652">
    <property type="term" value="F:oxidoreductase activity, acting on NAD(P)H as acceptor"/>
    <property type="evidence" value="ECO:0007669"/>
    <property type="project" value="UniProtKB-UniRule"/>
</dbReference>
<evidence type="ECO:0000313" key="8">
    <source>
        <dbReference type="EMBL" id="TCT22141.1"/>
    </source>
</evidence>
<dbReference type="AlphaFoldDB" id="A0A4R3N204"/>
<dbReference type="PANTHER" id="PTHR43741:SF2">
    <property type="entry name" value="FMN-DEPENDENT NADH:QUINONE OXIDOREDUCTASE"/>
    <property type="match status" value="1"/>
</dbReference>
<dbReference type="EC" id="1.7.1.17" evidence="6"/>
<keyword evidence="4 6" id="KW-0520">NAD</keyword>